<proteinExistence type="evidence at transcript level"/>
<protein>
    <submittedName>
        <fullName evidence="1">Uncharacterized protein</fullName>
    </submittedName>
</protein>
<dbReference type="EMBL" id="BT145118">
    <property type="protein sequence ID" value="AFK44912.1"/>
    <property type="molecule type" value="mRNA"/>
</dbReference>
<name>I3SXC0_LOTJA</name>
<evidence type="ECO:0000313" key="1">
    <source>
        <dbReference type="EMBL" id="AFK44912.1"/>
    </source>
</evidence>
<accession>I3SXC0</accession>
<dbReference type="AlphaFoldDB" id="I3SXC0"/>
<reference evidence="1" key="1">
    <citation type="submission" date="2012-05" db="EMBL/GenBank/DDBJ databases">
        <authorList>
            <person name="Krishnakumar V."/>
            <person name="Cheung F."/>
            <person name="Xiao Y."/>
            <person name="Chan A."/>
            <person name="Moskal W.A."/>
            <person name="Town C.D."/>
        </authorList>
    </citation>
    <scope>NUCLEOTIDE SEQUENCE</scope>
</reference>
<organism evidence="1">
    <name type="scientific">Lotus japonicus</name>
    <name type="common">Lotus corniculatus var. japonicus</name>
    <dbReference type="NCBI Taxonomy" id="34305"/>
    <lineage>
        <taxon>Eukaryota</taxon>
        <taxon>Viridiplantae</taxon>
        <taxon>Streptophyta</taxon>
        <taxon>Embryophyta</taxon>
        <taxon>Tracheophyta</taxon>
        <taxon>Spermatophyta</taxon>
        <taxon>Magnoliopsida</taxon>
        <taxon>eudicotyledons</taxon>
        <taxon>Gunneridae</taxon>
        <taxon>Pentapetalae</taxon>
        <taxon>rosids</taxon>
        <taxon>fabids</taxon>
        <taxon>Fabales</taxon>
        <taxon>Fabaceae</taxon>
        <taxon>Papilionoideae</taxon>
        <taxon>50 kb inversion clade</taxon>
        <taxon>NPAAA clade</taxon>
        <taxon>Hologalegina</taxon>
        <taxon>robinioid clade</taxon>
        <taxon>Loteae</taxon>
        <taxon>Lotus</taxon>
    </lineage>
</organism>
<sequence>MSTNLSQHFSFSYLQICVPLSLQNLKAIDNGT</sequence>